<evidence type="ECO:0000256" key="1">
    <source>
        <dbReference type="SAM" id="MobiDB-lite"/>
    </source>
</evidence>
<comment type="caution">
    <text evidence="2">The sequence shown here is derived from an EMBL/GenBank/DDBJ whole genome shotgun (WGS) entry which is preliminary data.</text>
</comment>
<gene>
    <name evidence="2" type="ORF">KIPB_003661</name>
</gene>
<protein>
    <submittedName>
        <fullName evidence="2">Uncharacterized protein</fullName>
    </submittedName>
</protein>
<name>A0A9K3CU19_9EUKA</name>
<accession>A0A9K3CU19</accession>
<dbReference type="EMBL" id="BDIP01000719">
    <property type="protein sequence ID" value="GIQ82507.1"/>
    <property type="molecule type" value="Genomic_DNA"/>
</dbReference>
<feature type="compositionally biased region" description="Polar residues" evidence="1">
    <location>
        <begin position="1"/>
        <end position="20"/>
    </location>
</feature>
<sequence length="204" mass="21929">MQNTPPLGSNMDQTLSSTLGKSDRPEVDSATTPLSGSASTPTVPLYHVADILRRDHFNGVPMDGVLTPGDPSVMAELIAGTEGQPGRETLEILRAAQRSVAHVIRHKLYDVCVRHGWSLDDLIDGAAYAFDAHYGDKAKRLTDAQATLLDEFVDKSGLGLDCRDLAFLAVHCGNIPNTYDPSQVDRAALKAVFADPYGTLAKLI</sequence>
<dbReference type="AlphaFoldDB" id="A0A9K3CU19"/>
<reference evidence="2 3" key="1">
    <citation type="journal article" date="2018" name="PLoS ONE">
        <title>The draft genome of Kipferlia bialata reveals reductive genome evolution in fornicate parasites.</title>
        <authorList>
            <person name="Tanifuji G."/>
            <person name="Takabayashi S."/>
            <person name="Kume K."/>
            <person name="Takagi M."/>
            <person name="Nakayama T."/>
            <person name="Kamikawa R."/>
            <person name="Inagaki Y."/>
            <person name="Hashimoto T."/>
        </authorList>
    </citation>
    <scope>NUCLEOTIDE SEQUENCE [LARGE SCALE GENOMIC DNA]</scope>
    <source>
        <strain evidence="2">NY0173</strain>
    </source>
</reference>
<keyword evidence="3" id="KW-1185">Reference proteome</keyword>
<feature type="compositionally biased region" description="Polar residues" evidence="1">
    <location>
        <begin position="29"/>
        <end position="39"/>
    </location>
</feature>
<feature type="region of interest" description="Disordered" evidence="1">
    <location>
        <begin position="1"/>
        <end position="39"/>
    </location>
</feature>
<dbReference type="Proteomes" id="UP000265618">
    <property type="component" value="Unassembled WGS sequence"/>
</dbReference>
<proteinExistence type="predicted"/>
<organism evidence="2 3">
    <name type="scientific">Kipferlia bialata</name>
    <dbReference type="NCBI Taxonomy" id="797122"/>
    <lineage>
        <taxon>Eukaryota</taxon>
        <taxon>Metamonada</taxon>
        <taxon>Carpediemonas-like organisms</taxon>
        <taxon>Kipferlia</taxon>
    </lineage>
</organism>
<evidence type="ECO:0000313" key="3">
    <source>
        <dbReference type="Proteomes" id="UP000265618"/>
    </source>
</evidence>
<evidence type="ECO:0000313" key="2">
    <source>
        <dbReference type="EMBL" id="GIQ82507.1"/>
    </source>
</evidence>